<proteinExistence type="predicted"/>
<gene>
    <name evidence="2" type="ORF">HLUCCX10_01180</name>
</gene>
<sequence length="123" mass="14736">MRIFKNPIFISCCLIFWINQAVEYWSFESFPFLYSYLDDLLAMPVILGLTLQIFQWIHPKKDNFRFTKTQVIVGFLYVSVAFEWFLPAYSDTYTRDFWDIFCYFLGTIVFYLGINPKNKAISN</sequence>
<protein>
    <recommendedName>
        <fullName evidence="4">Magnesium citrate secondary transporter</fullName>
    </recommendedName>
</protein>
<feature type="transmembrane region" description="Helical" evidence="1">
    <location>
        <begin position="40"/>
        <end position="57"/>
    </location>
</feature>
<feature type="transmembrane region" description="Helical" evidence="1">
    <location>
        <begin position="69"/>
        <end position="85"/>
    </location>
</feature>
<evidence type="ECO:0000256" key="1">
    <source>
        <dbReference type="SAM" id="Phobius"/>
    </source>
</evidence>
<evidence type="ECO:0008006" key="4">
    <source>
        <dbReference type="Google" id="ProtNLM"/>
    </source>
</evidence>
<keyword evidence="1" id="KW-0472">Membrane</keyword>
<evidence type="ECO:0000313" key="2">
    <source>
        <dbReference type="EMBL" id="KPQ19911.1"/>
    </source>
</evidence>
<keyword evidence="1" id="KW-0812">Transmembrane</keyword>
<name>A0A0P7YVI5_9BACT</name>
<dbReference type="PATRIC" id="fig|1305737.6.peg.828"/>
<dbReference type="STRING" id="1305737.GCA_000526355_00679"/>
<accession>A0A0P7YVI5</accession>
<reference evidence="2 3" key="1">
    <citation type="submission" date="2015-09" db="EMBL/GenBank/DDBJ databases">
        <title>Identification and resolution of microdiversity through metagenomic sequencing of parallel consortia.</title>
        <authorList>
            <person name="Nelson W.C."/>
            <person name="Romine M.F."/>
            <person name="Lindemann S.R."/>
        </authorList>
    </citation>
    <scope>NUCLEOTIDE SEQUENCE [LARGE SCALE GENOMIC DNA]</scope>
    <source>
        <strain evidence="2">HL-49</strain>
    </source>
</reference>
<comment type="caution">
    <text evidence="2">The sequence shown here is derived from an EMBL/GenBank/DDBJ whole genome shotgun (WGS) entry which is preliminary data.</text>
</comment>
<dbReference type="Proteomes" id="UP000050421">
    <property type="component" value="Unassembled WGS sequence"/>
</dbReference>
<dbReference type="AlphaFoldDB" id="A0A0P7YVI5"/>
<feature type="transmembrane region" description="Helical" evidence="1">
    <location>
        <begin position="97"/>
        <end position="114"/>
    </location>
</feature>
<dbReference type="EMBL" id="LJXT01000004">
    <property type="protein sequence ID" value="KPQ19911.1"/>
    <property type="molecule type" value="Genomic_DNA"/>
</dbReference>
<keyword evidence="1" id="KW-1133">Transmembrane helix</keyword>
<evidence type="ECO:0000313" key="3">
    <source>
        <dbReference type="Proteomes" id="UP000050421"/>
    </source>
</evidence>
<organism evidence="2 3">
    <name type="scientific">Algoriphagus marincola HL-49</name>
    <dbReference type="NCBI Taxonomy" id="1305737"/>
    <lineage>
        <taxon>Bacteria</taxon>
        <taxon>Pseudomonadati</taxon>
        <taxon>Bacteroidota</taxon>
        <taxon>Cytophagia</taxon>
        <taxon>Cytophagales</taxon>
        <taxon>Cyclobacteriaceae</taxon>
        <taxon>Algoriphagus</taxon>
    </lineage>
</organism>
<dbReference type="eggNOG" id="ENOG5032VQE">
    <property type="taxonomic scope" value="Bacteria"/>
</dbReference>